<gene>
    <name evidence="1" type="ORF">HYN46_11460</name>
</gene>
<sequence length="141" mass="15120">MSQSINKRTRGVIAVAIGCAVIAITGCETGPVRPLYVSPTNYQSMNCNQLNAEYIRIDTYLRNGVEVPKSIWSGFNFGLGAFGGGRYGWGWSPSVSYSAGQSSSSPRTVYAQLLGQRDAIAQQATFKGCPIILRPPTPPVS</sequence>
<evidence type="ECO:0008006" key="3">
    <source>
        <dbReference type="Google" id="ProtNLM"/>
    </source>
</evidence>
<dbReference type="Proteomes" id="UP000253940">
    <property type="component" value="Chromosome"/>
</dbReference>
<organism evidence="1 2">
    <name type="scientific">Aquirhabdus parva</name>
    <dbReference type="NCBI Taxonomy" id="2283318"/>
    <lineage>
        <taxon>Bacteria</taxon>
        <taxon>Pseudomonadati</taxon>
        <taxon>Pseudomonadota</taxon>
        <taxon>Gammaproteobacteria</taxon>
        <taxon>Moraxellales</taxon>
        <taxon>Moraxellaceae</taxon>
        <taxon>Aquirhabdus</taxon>
    </lineage>
</organism>
<keyword evidence="2" id="KW-1185">Reference proteome</keyword>
<name>A0A345P7Z3_9GAMM</name>
<dbReference type="AlphaFoldDB" id="A0A345P7Z3"/>
<reference evidence="1 2" key="1">
    <citation type="submission" date="2018-07" db="EMBL/GenBank/DDBJ databases">
        <title>Genome sequencing of Moraxellaceae gen. HYN0046.</title>
        <authorList>
            <person name="Kim M."/>
            <person name="Yi H."/>
        </authorList>
    </citation>
    <scope>NUCLEOTIDE SEQUENCE [LARGE SCALE GENOMIC DNA]</scope>
    <source>
        <strain evidence="1 2">HYN0046</strain>
    </source>
</reference>
<dbReference type="KEGG" id="mbah:HYN46_11460"/>
<proteinExistence type="predicted"/>
<dbReference type="EMBL" id="CP031222">
    <property type="protein sequence ID" value="AXI03402.1"/>
    <property type="molecule type" value="Genomic_DNA"/>
</dbReference>
<dbReference type="PROSITE" id="PS51257">
    <property type="entry name" value="PROKAR_LIPOPROTEIN"/>
    <property type="match status" value="1"/>
</dbReference>
<evidence type="ECO:0000313" key="2">
    <source>
        <dbReference type="Proteomes" id="UP000253940"/>
    </source>
</evidence>
<dbReference type="RefSeq" id="WP_114899510.1">
    <property type="nucleotide sequence ID" value="NZ_CP031222.1"/>
</dbReference>
<dbReference type="OrthoDB" id="6647798at2"/>
<protein>
    <recommendedName>
        <fullName evidence="3">Lipoprotein</fullName>
    </recommendedName>
</protein>
<evidence type="ECO:0000313" key="1">
    <source>
        <dbReference type="EMBL" id="AXI03402.1"/>
    </source>
</evidence>
<accession>A0A345P7Z3</accession>